<accession>A0A964E1U8</accession>
<dbReference type="Pfam" id="PF13340">
    <property type="entry name" value="DUF4096"/>
    <property type="match status" value="1"/>
</dbReference>
<keyword evidence="3" id="KW-1185">Reference proteome</keyword>
<dbReference type="Proteomes" id="UP000708298">
    <property type="component" value="Unassembled WGS sequence"/>
</dbReference>
<feature type="domain" description="Insertion element IS402-like" evidence="1">
    <location>
        <begin position="14"/>
        <end position="86"/>
    </location>
</feature>
<comment type="caution">
    <text evidence="2">The sequence shown here is derived from an EMBL/GenBank/DDBJ whole genome shotgun (WGS) entry which is preliminary data.</text>
</comment>
<dbReference type="RefSeq" id="WP_227323796.1">
    <property type="nucleotide sequence ID" value="NZ_JAESVB010000025.1"/>
</dbReference>
<feature type="non-terminal residue" evidence="2">
    <location>
        <position position="105"/>
    </location>
</feature>
<reference evidence="2" key="2">
    <citation type="submission" date="2021-01" db="EMBL/GenBank/DDBJ databases">
        <authorList>
            <person name="Mieszkin S."/>
            <person name="Pouder E."/>
            <person name="Alain K."/>
        </authorList>
    </citation>
    <scope>NUCLEOTIDE SEQUENCE</scope>
    <source>
        <strain evidence="2">HW T2.11</strain>
    </source>
</reference>
<reference evidence="2" key="1">
    <citation type="journal article" date="2021" name="Microorganisms">
        <title>Acidisoma silvae sp. nov. and Acidisomacellulosilytica sp. nov., Two Acidophilic Bacteria Isolated from Decaying Wood, Hydrolyzing Cellulose and Producing Poly-3-hydroxybutyrate.</title>
        <authorList>
            <person name="Mieszkin S."/>
            <person name="Pouder E."/>
            <person name="Uroz S."/>
            <person name="Simon-Colin C."/>
            <person name="Alain K."/>
        </authorList>
    </citation>
    <scope>NUCLEOTIDE SEQUENCE</scope>
    <source>
        <strain evidence="2">HW T2.11</strain>
    </source>
</reference>
<dbReference type="PANTHER" id="PTHR30007:SF0">
    <property type="entry name" value="TRANSPOSASE"/>
    <property type="match status" value="1"/>
</dbReference>
<name>A0A964E1U8_9PROT</name>
<dbReference type="InterPro" id="IPR025161">
    <property type="entry name" value="IS402-like_dom"/>
</dbReference>
<dbReference type="EMBL" id="JAESVB010000025">
    <property type="protein sequence ID" value="MCB8878148.1"/>
    <property type="molecule type" value="Genomic_DNA"/>
</dbReference>
<dbReference type="AlphaFoldDB" id="A0A964E1U8"/>
<organism evidence="2 3">
    <name type="scientific">Acidisoma silvae</name>
    <dbReference type="NCBI Taxonomy" id="2802396"/>
    <lineage>
        <taxon>Bacteria</taxon>
        <taxon>Pseudomonadati</taxon>
        <taxon>Pseudomonadota</taxon>
        <taxon>Alphaproteobacteria</taxon>
        <taxon>Acetobacterales</taxon>
        <taxon>Acidocellaceae</taxon>
        <taxon>Acidisoma</taxon>
    </lineage>
</organism>
<protein>
    <submittedName>
        <fullName evidence="2">Transposase</fullName>
    </submittedName>
</protein>
<sequence>MRNARTRKPYPSDVSDEEWSLVVGYLTLMKEDAPQREYPLRELFNALRYVIRYGIAWRAMPNDLPPWHAVHQQAHRWLAARCFETLAQDLRAVLRLAVGRQAEPT</sequence>
<gene>
    <name evidence="2" type="ORF">ASILVAE211_23395</name>
</gene>
<evidence type="ECO:0000259" key="1">
    <source>
        <dbReference type="Pfam" id="PF13340"/>
    </source>
</evidence>
<evidence type="ECO:0000313" key="2">
    <source>
        <dbReference type="EMBL" id="MCB8878148.1"/>
    </source>
</evidence>
<proteinExistence type="predicted"/>
<dbReference type="PANTHER" id="PTHR30007">
    <property type="entry name" value="PHP DOMAIN PROTEIN"/>
    <property type="match status" value="1"/>
</dbReference>
<evidence type="ECO:0000313" key="3">
    <source>
        <dbReference type="Proteomes" id="UP000708298"/>
    </source>
</evidence>